<dbReference type="Proteomes" id="UP000004358">
    <property type="component" value="Unassembled WGS sequence"/>
</dbReference>
<evidence type="ECO:0000313" key="2">
    <source>
        <dbReference type="Proteomes" id="UP000004358"/>
    </source>
</evidence>
<dbReference type="HOGENOM" id="CLU_3363574_0_0_0"/>
<evidence type="ECO:0000313" key="1">
    <source>
        <dbReference type="EMBL" id="EAQ79434.1"/>
    </source>
</evidence>
<dbReference type="EMBL" id="AANZ01000014">
    <property type="protein sequence ID" value="EAQ79434.1"/>
    <property type="molecule type" value="Genomic_DNA"/>
</dbReference>
<name>A3ZVT8_9BACT</name>
<proteinExistence type="predicted"/>
<sequence>MAEEVAHDALQCQVARHGLRHDLFRAIPRRYLEPF</sequence>
<accession>A3ZVT8</accession>
<comment type="caution">
    <text evidence="1">The sequence shown here is derived from an EMBL/GenBank/DDBJ whole genome shotgun (WGS) entry which is preliminary data.</text>
</comment>
<dbReference type="AlphaFoldDB" id="A3ZVT8"/>
<gene>
    <name evidence="1" type="ORF">DSM3645_03123</name>
</gene>
<protein>
    <submittedName>
        <fullName evidence="1">Uncharacterized protein</fullName>
    </submittedName>
</protein>
<organism evidence="1 2">
    <name type="scientific">Blastopirellula marina DSM 3645</name>
    <dbReference type="NCBI Taxonomy" id="314230"/>
    <lineage>
        <taxon>Bacteria</taxon>
        <taxon>Pseudomonadati</taxon>
        <taxon>Planctomycetota</taxon>
        <taxon>Planctomycetia</taxon>
        <taxon>Pirellulales</taxon>
        <taxon>Pirellulaceae</taxon>
        <taxon>Blastopirellula</taxon>
    </lineage>
</organism>
<reference evidence="1 2" key="1">
    <citation type="submission" date="2006-02" db="EMBL/GenBank/DDBJ databases">
        <authorList>
            <person name="Amann R."/>
            <person name="Ferriera S."/>
            <person name="Johnson J."/>
            <person name="Kravitz S."/>
            <person name="Halpern A."/>
            <person name="Remington K."/>
            <person name="Beeson K."/>
            <person name="Tran B."/>
            <person name="Rogers Y.-H."/>
            <person name="Friedman R."/>
            <person name="Venter J.C."/>
        </authorList>
    </citation>
    <scope>NUCLEOTIDE SEQUENCE [LARGE SCALE GENOMIC DNA]</scope>
    <source>
        <strain evidence="1 2">DSM 3645</strain>
    </source>
</reference>